<reference evidence="2 3" key="1">
    <citation type="submission" date="2020-07" db="EMBL/GenBank/DDBJ databases">
        <title>Genomic Encyclopedia of Type Strains, Phase IV (KMG-IV): sequencing the most valuable type-strain genomes for metagenomic binning, comparative biology and taxonomic classification.</title>
        <authorList>
            <person name="Goeker M."/>
        </authorList>
    </citation>
    <scope>NUCLEOTIDE SEQUENCE [LARGE SCALE GENOMIC DNA]</scope>
    <source>
        <strain evidence="2 3">DSM 45533</strain>
    </source>
</reference>
<name>A0A7W0HT90_9ACTN</name>
<evidence type="ECO:0000313" key="3">
    <source>
        <dbReference type="Proteomes" id="UP000530928"/>
    </source>
</evidence>
<gene>
    <name evidence="2" type="ORF">HNR30_006221</name>
</gene>
<dbReference type="EMBL" id="JACDUR010000006">
    <property type="protein sequence ID" value="MBA2894849.1"/>
    <property type="molecule type" value="Genomic_DNA"/>
</dbReference>
<proteinExistence type="predicted"/>
<evidence type="ECO:0000313" key="2">
    <source>
        <dbReference type="EMBL" id="MBA2894849.1"/>
    </source>
</evidence>
<evidence type="ECO:0000256" key="1">
    <source>
        <dbReference type="SAM" id="MobiDB-lite"/>
    </source>
</evidence>
<sequence length="78" mass="8653">MTGTKTPFAPETAPCGKKSGGERLLDDDGYGLLIRDQFFECGCRRIRHEYHDGSIHIAAIRHDGKRVKDSHSEADHGS</sequence>
<dbReference type="AlphaFoldDB" id="A0A7W0HT90"/>
<comment type="caution">
    <text evidence="2">The sequence shown here is derived from an EMBL/GenBank/DDBJ whole genome shotgun (WGS) entry which is preliminary data.</text>
</comment>
<protein>
    <submittedName>
        <fullName evidence="2">Uncharacterized protein</fullName>
    </submittedName>
</protein>
<dbReference type="RefSeq" id="WP_181613565.1">
    <property type="nucleotide sequence ID" value="NZ_BAABAM010000004.1"/>
</dbReference>
<feature type="region of interest" description="Disordered" evidence="1">
    <location>
        <begin position="1"/>
        <end position="23"/>
    </location>
</feature>
<organism evidence="2 3">
    <name type="scientific">Nonomuraea soli</name>
    <dbReference type="NCBI Taxonomy" id="1032476"/>
    <lineage>
        <taxon>Bacteria</taxon>
        <taxon>Bacillati</taxon>
        <taxon>Actinomycetota</taxon>
        <taxon>Actinomycetes</taxon>
        <taxon>Streptosporangiales</taxon>
        <taxon>Streptosporangiaceae</taxon>
        <taxon>Nonomuraea</taxon>
    </lineage>
</organism>
<accession>A0A7W0HT90</accession>
<dbReference type="Proteomes" id="UP000530928">
    <property type="component" value="Unassembled WGS sequence"/>
</dbReference>
<keyword evidence="3" id="KW-1185">Reference proteome</keyword>